<sequence>MNTEKMIRYYSKVVADNRKAYGEDWRTAKYQGVLDRILELEDKQDLTAEEELFMRCRETMAEAFGKGEQ</sequence>
<evidence type="ECO:0000313" key="2">
    <source>
        <dbReference type="Proteomes" id="UP000280861"/>
    </source>
</evidence>
<name>A0A3P5XTC1_9MICC</name>
<protein>
    <submittedName>
        <fullName evidence="1">Uncharacterized protein</fullName>
    </submittedName>
</protein>
<dbReference type="RefSeq" id="WP_124093128.1">
    <property type="nucleotide sequence ID" value="NZ_CBCRYA010000011.1"/>
</dbReference>
<dbReference type="AlphaFoldDB" id="A0A3P5XTC1"/>
<proteinExistence type="predicted"/>
<reference evidence="1 2" key="1">
    <citation type="submission" date="2018-11" db="EMBL/GenBank/DDBJ databases">
        <authorList>
            <person name="Criscuolo A."/>
        </authorList>
    </citation>
    <scope>NUCLEOTIDE SEQUENCE [LARGE SCALE GENOMIC DNA]</scope>
    <source>
        <strain evidence="1">AT11b</strain>
    </source>
</reference>
<organism evidence="1 2">
    <name type="scientific">Arthrobacter ulcerisalmonis</name>
    <dbReference type="NCBI Taxonomy" id="2483813"/>
    <lineage>
        <taxon>Bacteria</taxon>
        <taxon>Bacillati</taxon>
        <taxon>Actinomycetota</taxon>
        <taxon>Actinomycetes</taxon>
        <taxon>Micrococcales</taxon>
        <taxon>Micrococcaceae</taxon>
        <taxon>Arthrobacter</taxon>
    </lineage>
</organism>
<accession>A0A3P5XTC1</accession>
<gene>
    <name evidence="1" type="ORF">PSET11_03044</name>
</gene>
<evidence type="ECO:0000313" key="1">
    <source>
        <dbReference type="EMBL" id="VDC32287.1"/>
    </source>
</evidence>
<dbReference type="Proteomes" id="UP000280861">
    <property type="component" value="Unassembled WGS sequence"/>
</dbReference>
<dbReference type="EMBL" id="UXAU01000040">
    <property type="protein sequence ID" value="VDC32287.1"/>
    <property type="molecule type" value="Genomic_DNA"/>
</dbReference>
<keyword evidence="2" id="KW-1185">Reference proteome</keyword>